<accession>A0A2T5LNX9</accession>
<keyword evidence="1" id="KW-1133">Transmembrane helix</keyword>
<name>A0A2T5LNX9_9EURO</name>
<dbReference type="EMBL" id="MSFN02000008">
    <property type="protein sequence ID" value="PTU17990.1"/>
    <property type="molecule type" value="Genomic_DNA"/>
</dbReference>
<reference evidence="2 3" key="1">
    <citation type="journal article" date="2018" name="Proc. Natl. Acad. Sci. U.S.A.">
        <title>Linking secondary metabolites to gene clusters through genome sequencing of six diverse Aspergillus species.</title>
        <authorList>
            <person name="Kaerboelling I."/>
            <person name="Vesth T.C."/>
            <person name="Frisvad J.C."/>
            <person name="Nybo J.L."/>
            <person name="Theobald S."/>
            <person name="Kuo A."/>
            <person name="Bowyer P."/>
            <person name="Matsuda Y."/>
            <person name="Mondo S."/>
            <person name="Lyhne E.K."/>
            <person name="Kogle M.E."/>
            <person name="Clum A."/>
            <person name="Lipzen A."/>
            <person name="Salamov A."/>
            <person name="Ngan C.Y."/>
            <person name="Daum C."/>
            <person name="Chiniquy J."/>
            <person name="Barry K."/>
            <person name="LaButti K."/>
            <person name="Haridas S."/>
            <person name="Simmons B.A."/>
            <person name="Magnuson J.K."/>
            <person name="Mortensen U.H."/>
            <person name="Larsen T.O."/>
            <person name="Grigoriev I.V."/>
            <person name="Baker S.E."/>
            <person name="Andersen M.R."/>
        </authorList>
    </citation>
    <scope>NUCLEOTIDE SEQUENCE [LARGE SCALE GENOMIC DNA]</scope>
    <source>
        <strain evidence="2 3">IBT 24754</strain>
    </source>
</reference>
<evidence type="ECO:0000313" key="3">
    <source>
        <dbReference type="Proteomes" id="UP000244073"/>
    </source>
</evidence>
<comment type="caution">
    <text evidence="2">The sequence shown here is derived from an EMBL/GenBank/DDBJ whole genome shotgun (WGS) entry which is preliminary data.</text>
</comment>
<protein>
    <submittedName>
        <fullName evidence="2">Uncharacterized protein</fullName>
    </submittedName>
</protein>
<dbReference type="VEuPathDB" id="FungiDB:P175DRAFT_0344540"/>
<evidence type="ECO:0000256" key="1">
    <source>
        <dbReference type="SAM" id="Phobius"/>
    </source>
</evidence>
<proteinExistence type="predicted"/>
<feature type="transmembrane region" description="Helical" evidence="1">
    <location>
        <begin position="53"/>
        <end position="72"/>
    </location>
</feature>
<gene>
    <name evidence="2" type="ORF">P175DRAFT_0344540</name>
</gene>
<keyword evidence="1" id="KW-0472">Membrane</keyword>
<dbReference type="Proteomes" id="UP000244073">
    <property type="component" value="Unassembled WGS sequence"/>
</dbReference>
<dbReference type="RefSeq" id="XP_040749382.1">
    <property type="nucleotide sequence ID" value="XM_040892899.1"/>
</dbReference>
<sequence length="129" mass="15054">MNLEKKRERERKRELAAGRESACFKSRNDSHKSRWVVPATCIEAFGVSSTQTHLLRVFFFFFFFFFSFPVKLREAIAIGPRWYILIHEWCSANMAHGLHGQIPDWSHPAARRAASCGWYLIHPDLDLIS</sequence>
<organism evidence="2 3">
    <name type="scientific">Aspergillus ochraceoroseus IBT 24754</name>
    <dbReference type="NCBI Taxonomy" id="1392256"/>
    <lineage>
        <taxon>Eukaryota</taxon>
        <taxon>Fungi</taxon>
        <taxon>Dikarya</taxon>
        <taxon>Ascomycota</taxon>
        <taxon>Pezizomycotina</taxon>
        <taxon>Eurotiomycetes</taxon>
        <taxon>Eurotiomycetidae</taxon>
        <taxon>Eurotiales</taxon>
        <taxon>Aspergillaceae</taxon>
        <taxon>Aspergillus</taxon>
        <taxon>Aspergillus subgen. Nidulantes</taxon>
    </lineage>
</organism>
<dbReference type="AlphaFoldDB" id="A0A2T5LNX9"/>
<dbReference type="GeneID" id="63809781"/>
<keyword evidence="1" id="KW-0812">Transmembrane</keyword>
<evidence type="ECO:0000313" key="2">
    <source>
        <dbReference type="EMBL" id="PTU17990.1"/>
    </source>
</evidence>